<proteinExistence type="inferred from homology"/>
<keyword evidence="6" id="KW-1133">Transmembrane helix</keyword>
<feature type="region of interest" description="Disordered" evidence="9">
    <location>
        <begin position="131"/>
        <end position="161"/>
    </location>
</feature>
<dbReference type="InterPro" id="IPR050355">
    <property type="entry name" value="RCF1"/>
</dbReference>
<evidence type="ECO:0000313" key="11">
    <source>
        <dbReference type="EMBL" id="KAG9240451.1"/>
    </source>
</evidence>
<evidence type="ECO:0000256" key="2">
    <source>
        <dbReference type="ARBA" id="ARBA00004325"/>
    </source>
</evidence>
<accession>A0A9P8CCP0</accession>
<organism evidence="11 12">
    <name type="scientific">Calycina marina</name>
    <dbReference type="NCBI Taxonomy" id="1763456"/>
    <lineage>
        <taxon>Eukaryota</taxon>
        <taxon>Fungi</taxon>
        <taxon>Dikarya</taxon>
        <taxon>Ascomycota</taxon>
        <taxon>Pezizomycotina</taxon>
        <taxon>Leotiomycetes</taxon>
        <taxon>Helotiales</taxon>
        <taxon>Pezizellaceae</taxon>
        <taxon>Calycina</taxon>
    </lineage>
</organism>
<feature type="region of interest" description="Disordered" evidence="9">
    <location>
        <begin position="176"/>
        <end position="221"/>
    </location>
</feature>
<dbReference type="PANTHER" id="PTHR12297">
    <property type="entry name" value="HYPOXIA-INDUCBILE GENE 1 HIG1 -RELATED"/>
    <property type="match status" value="1"/>
</dbReference>
<dbReference type="EMBL" id="MU254442">
    <property type="protein sequence ID" value="KAG9240451.1"/>
    <property type="molecule type" value="Genomic_DNA"/>
</dbReference>
<comment type="function">
    <text evidence="1">Cytochrome c oxidase subunit which plays a role in assembly of respiratory supercomplexes.</text>
</comment>
<keyword evidence="12" id="KW-1185">Reference proteome</keyword>
<reference evidence="11" key="1">
    <citation type="journal article" date="2021" name="IMA Fungus">
        <title>Genomic characterization of three marine fungi, including Emericellopsis atlantica sp. nov. with signatures of a generalist lifestyle and marine biomass degradation.</title>
        <authorList>
            <person name="Hagestad O.C."/>
            <person name="Hou L."/>
            <person name="Andersen J.H."/>
            <person name="Hansen E.H."/>
            <person name="Altermark B."/>
            <person name="Li C."/>
            <person name="Kuhnert E."/>
            <person name="Cox R.J."/>
            <person name="Crous P.W."/>
            <person name="Spatafora J.W."/>
            <person name="Lail K."/>
            <person name="Amirebrahimi M."/>
            <person name="Lipzen A."/>
            <person name="Pangilinan J."/>
            <person name="Andreopoulos W."/>
            <person name="Hayes R.D."/>
            <person name="Ng V."/>
            <person name="Grigoriev I.V."/>
            <person name="Jackson S.A."/>
            <person name="Sutton T.D.S."/>
            <person name="Dobson A.D.W."/>
            <person name="Rama T."/>
        </authorList>
    </citation>
    <scope>NUCLEOTIDE SEQUENCE</scope>
    <source>
        <strain evidence="11">TRa3180A</strain>
    </source>
</reference>
<evidence type="ECO:0000256" key="7">
    <source>
        <dbReference type="ARBA" id="ARBA00023128"/>
    </source>
</evidence>
<name>A0A9P8CCP0_9HELO</name>
<feature type="compositionally biased region" description="Basic and acidic residues" evidence="9">
    <location>
        <begin position="199"/>
        <end position="209"/>
    </location>
</feature>
<dbReference type="AlphaFoldDB" id="A0A9P8CCP0"/>
<comment type="caution">
    <text evidence="11">The sequence shown here is derived from an EMBL/GenBank/DDBJ whole genome shotgun (WGS) entry which is preliminary data.</text>
</comment>
<evidence type="ECO:0000256" key="3">
    <source>
        <dbReference type="ARBA" id="ARBA00009366"/>
    </source>
</evidence>
<dbReference type="GO" id="GO:0031966">
    <property type="term" value="C:mitochondrial membrane"/>
    <property type="evidence" value="ECO:0007669"/>
    <property type="project" value="UniProtKB-SubCell"/>
</dbReference>
<dbReference type="PROSITE" id="PS51503">
    <property type="entry name" value="HIG1"/>
    <property type="match status" value="1"/>
</dbReference>
<gene>
    <name evidence="11" type="ORF">BJ878DRAFT_430261</name>
</gene>
<comment type="subcellular location">
    <subcellularLocation>
        <location evidence="2">Mitochondrion membrane</location>
    </subcellularLocation>
</comment>
<protein>
    <submittedName>
        <fullName evidence="11">Hypoxia induced protein conserved region-domain-containing protein</fullName>
    </submittedName>
</protein>
<evidence type="ECO:0000313" key="12">
    <source>
        <dbReference type="Proteomes" id="UP000887226"/>
    </source>
</evidence>
<evidence type="ECO:0000256" key="4">
    <source>
        <dbReference type="ARBA" id="ARBA00011565"/>
    </source>
</evidence>
<dbReference type="Proteomes" id="UP000887226">
    <property type="component" value="Unassembled WGS sequence"/>
</dbReference>
<keyword evidence="8" id="KW-0472">Membrane</keyword>
<evidence type="ECO:0000259" key="10">
    <source>
        <dbReference type="PROSITE" id="PS51503"/>
    </source>
</evidence>
<keyword evidence="7" id="KW-0496">Mitochondrion</keyword>
<dbReference type="Gene3D" id="6.10.140.1320">
    <property type="match status" value="1"/>
</dbReference>
<dbReference type="InterPro" id="IPR007667">
    <property type="entry name" value="Hypoxia_induced_domain"/>
</dbReference>
<evidence type="ECO:0000256" key="5">
    <source>
        <dbReference type="ARBA" id="ARBA00022692"/>
    </source>
</evidence>
<evidence type="ECO:0000256" key="8">
    <source>
        <dbReference type="ARBA" id="ARBA00023136"/>
    </source>
</evidence>
<dbReference type="PANTHER" id="PTHR12297:SF3">
    <property type="entry name" value="HIG1 DOMAIN FAMILY MEMBER 1A"/>
    <property type="match status" value="1"/>
</dbReference>
<evidence type="ECO:0000256" key="6">
    <source>
        <dbReference type="ARBA" id="ARBA00022989"/>
    </source>
</evidence>
<comment type="subunit">
    <text evidence="4">Associates with the respiratory chain complex III/complex IV supercomplex.</text>
</comment>
<evidence type="ECO:0000256" key="9">
    <source>
        <dbReference type="SAM" id="MobiDB-lite"/>
    </source>
</evidence>
<dbReference type="Pfam" id="PF04588">
    <property type="entry name" value="HIG_1_N"/>
    <property type="match status" value="1"/>
</dbReference>
<sequence>MSRAPMPSSFDGNAEFYEESGFQKITRRLKEEPLIPLGCILTAAALIGASKSIRAGDHNRAQRMFRARIVAQGFTLVAMLAGSAYWQSDREKRKEFDNLMDEKKARQKQAAWIRELEARDEEDKAMREAMKRRRESGGKGVVGELKDGDTRAQVQKAVDEARENAEKAKAVAAEKAWAVKEDLASAGDSKTSNAGTESGHPEEAKEKGVLESVQSLLWKKK</sequence>
<dbReference type="GO" id="GO:0097250">
    <property type="term" value="P:mitochondrial respirasome assembly"/>
    <property type="evidence" value="ECO:0007669"/>
    <property type="project" value="TreeGrafter"/>
</dbReference>
<evidence type="ECO:0000256" key="1">
    <source>
        <dbReference type="ARBA" id="ARBA00002584"/>
    </source>
</evidence>
<comment type="similarity">
    <text evidence="3">Belongs to the RCF1 family.</text>
</comment>
<feature type="domain" description="HIG1" evidence="10">
    <location>
        <begin position="6"/>
        <end position="97"/>
    </location>
</feature>
<dbReference type="OrthoDB" id="6604018at2759"/>
<keyword evidence="5" id="KW-0812">Transmembrane</keyword>